<dbReference type="EMBL" id="LT934114">
    <property type="protein sequence ID" value="VAH51132.1"/>
    <property type="molecule type" value="Genomic_DNA"/>
</dbReference>
<proteinExistence type="predicted"/>
<dbReference type="Pfam" id="PF23547">
    <property type="entry name" value="Zn_ribbon_FGT1_1"/>
    <property type="match status" value="1"/>
</dbReference>
<feature type="compositionally biased region" description="Polar residues" evidence="2">
    <location>
        <begin position="942"/>
        <end position="954"/>
    </location>
</feature>
<feature type="domain" description="FORGETTER1 first zinc ribbon" evidence="3">
    <location>
        <begin position="12"/>
        <end position="46"/>
    </location>
</feature>
<feature type="region of interest" description="Disordered" evidence="2">
    <location>
        <begin position="416"/>
        <end position="567"/>
    </location>
</feature>
<feature type="region of interest" description="Disordered" evidence="2">
    <location>
        <begin position="848"/>
        <end position="869"/>
    </location>
</feature>
<dbReference type="Proteomes" id="UP000324705">
    <property type="component" value="Chromosome 2B"/>
</dbReference>
<keyword evidence="1" id="KW-0175">Coiled coil</keyword>
<reference evidence="5 6" key="1">
    <citation type="submission" date="2017-09" db="EMBL/GenBank/DDBJ databases">
        <authorList>
            <consortium name="International Durum Wheat Genome Sequencing Consortium (IDWGSC)"/>
            <person name="Milanesi L."/>
        </authorList>
    </citation>
    <scope>NUCLEOTIDE SEQUENCE [LARGE SCALE GENOMIC DNA]</scope>
    <source>
        <strain evidence="6">cv. Svevo</strain>
    </source>
</reference>
<evidence type="ECO:0000256" key="2">
    <source>
        <dbReference type="SAM" id="MobiDB-lite"/>
    </source>
</evidence>
<dbReference type="OMA" id="QLLVCLW"/>
<organism evidence="5 6">
    <name type="scientific">Triticum turgidum subsp. durum</name>
    <name type="common">Durum wheat</name>
    <name type="synonym">Triticum durum</name>
    <dbReference type="NCBI Taxonomy" id="4567"/>
    <lineage>
        <taxon>Eukaryota</taxon>
        <taxon>Viridiplantae</taxon>
        <taxon>Streptophyta</taxon>
        <taxon>Embryophyta</taxon>
        <taxon>Tracheophyta</taxon>
        <taxon>Spermatophyta</taxon>
        <taxon>Magnoliopsida</taxon>
        <taxon>Liliopsida</taxon>
        <taxon>Poales</taxon>
        <taxon>Poaceae</taxon>
        <taxon>BOP clade</taxon>
        <taxon>Pooideae</taxon>
        <taxon>Triticodae</taxon>
        <taxon>Triticeae</taxon>
        <taxon>Triticinae</taxon>
        <taxon>Triticum</taxon>
    </lineage>
</organism>
<feature type="compositionally biased region" description="Polar residues" evidence="2">
    <location>
        <begin position="461"/>
        <end position="471"/>
    </location>
</feature>
<dbReference type="Pfam" id="PF23548">
    <property type="entry name" value="Zn_ribbon_FGT1_2"/>
    <property type="match status" value="1"/>
</dbReference>
<evidence type="ECO:0000256" key="1">
    <source>
        <dbReference type="SAM" id="Coils"/>
    </source>
</evidence>
<sequence length="979" mass="107790">MAPPRQDSPEGLEVQCAGCGETLEVDPGLTEFICPDCATPQSLPPELMPPPPPRRKALPLPRAAADVRGARLPCGSCGALLSVPVGLARCACPVCGAELAVDTARLRHYLLSSATAEGAVPVVPLGDPSAPPILQAQQVCCRQGAIAVSGVVQLLVCLWLRKVRQEHPNFGIRAGLLWTDPDNRTNCMGQVQTNNPNQLIPEQADLDNPGSTIERGEVHDVSGEVHDVNGIFTKRTNMHSVGPGIVSPERRHEEPENHDRHQAQVQSSKTRINCRTGQSTAPQTVNIEKRQLLTPDQTIQQAQKQPSCHAICTEKAHAEDADGVIHVQEKQQQRVSQVNHTEELCTQAADEIITRDSNGTRVGYAACSDAAFAERRKVHEANDAIKQVQRQQSDSAVHMEPENQVIHVEKEQSKSFICRTPKQKKKGLTAASNPDLQLRRSKRLVKDSPASIDQEPVQNEFLESQEGTSISHIPATVRVSEPTESDSDSQHAGSPEQSEPTESDPDWQHAGSPEQSLSDSPDIDRIISNIKPSPSPPCEMHEPSSNKLDSPHLTTPTSNSDLNLSNPEQFARNYIPLEVRKALPELRSNSLFEHNMSQASYGEASLHDLTDSEGDDPCSPTLQNVGTKRNHRRLRCGLKLSLEVWTLPKGVRIPVSLNTSGEPVGKAAGTLSNFLCAIARDGVLAPLTYHDWRHVPEKNKNIIWHIVKLKFDIAPVGELWIMKSLGKRWRSWKSFLKLQHYDAHEMEEERLADRNPRVLKEQWQFLVAYWSTEKAKAASARSKACQSNVVAHHTAGTKSFARIIEEEKQKRPNKDGPSVEDFFIMTHTPKNGKPMKKATADAIARLRKQVESSGGDSAAHDSSSKVPRGKAVLQASFKEAMEAKRRAEDEASALKEKMMAMEESQRKMQEDLANMKSAVSAIHKTAPTGDLQGQQMHKKTPVSKNSQDEPTSGPSFPPGFAKNPNPSQPMRRSKRAKRS</sequence>
<dbReference type="InterPro" id="IPR057025">
    <property type="entry name" value="Znr_FGT1_2"/>
</dbReference>
<dbReference type="Pfam" id="PF03004">
    <property type="entry name" value="Transposase_24"/>
    <property type="match status" value="1"/>
</dbReference>
<keyword evidence="6" id="KW-1185">Reference proteome</keyword>
<dbReference type="InterPro" id="IPR004252">
    <property type="entry name" value="Probable_transposase_24"/>
</dbReference>
<name>A0A9R1PWL8_TRITD</name>
<dbReference type="Gramene" id="TRITD2Bv1G211130.3">
    <property type="protein sequence ID" value="TRITD2Bv1G211130.3"/>
    <property type="gene ID" value="TRITD2Bv1G211130"/>
</dbReference>
<dbReference type="PANTHER" id="PTHR33144:SF46">
    <property type="entry name" value="OS04G0610000 PROTEIN"/>
    <property type="match status" value="1"/>
</dbReference>
<evidence type="ECO:0000259" key="3">
    <source>
        <dbReference type="Pfam" id="PF23547"/>
    </source>
</evidence>
<dbReference type="PANTHER" id="PTHR33144">
    <property type="entry name" value="OS10G0409366 PROTEIN-RELATED"/>
    <property type="match status" value="1"/>
</dbReference>
<accession>A0A9R1PWL8</accession>
<feature type="coiled-coil region" evidence="1">
    <location>
        <begin position="870"/>
        <end position="918"/>
    </location>
</feature>
<feature type="compositionally biased region" description="Polar residues" evidence="2">
    <location>
        <begin position="545"/>
        <end position="567"/>
    </location>
</feature>
<feature type="domain" description="FORGETTER1 second zinc ribbon" evidence="4">
    <location>
        <begin position="70"/>
        <end position="103"/>
    </location>
</feature>
<feature type="region of interest" description="Disordered" evidence="2">
    <location>
        <begin position="235"/>
        <end position="279"/>
    </location>
</feature>
<feature type="compositionally biased region" description="Polar residues" evidence="2">
    <location>
        <begin position="263"/>
        <end position="279"/>
    </location>
</feature>
<evidence type="ECO:0000313" key="6">
    <source>
        <dbReference type="Proteomes" id="UP000324705"/>
    </source>
</evidence>
<feature type="compositionally biased region" description="Basic and acidic residues" evidence="2">
    <location>
        <begin position="248"/>
        <end position="262"/>
    </location>
</feature>
<protein>
    <submittedName>
        <fullName evidence="5">Uncharacterized protein</fullName>
    </submittedName>
</protein>
<evidence type="ECO:0000313" key="5">
    <source>
        <dbReference type="EMBL" id="VAH51132.1"/>
    </source>
</evidence>
<dbReference type="AlphaFoldDB" id="A0A9R1PWL8"/>
<gene>
    <name evidence="5" type="ORF">TRITD_2Bv1G211130</name>
</gene>
<dbReference type="InterPro" id="IPR057024">
    <property type="entry name" value="Znr_FGT1_1"/>
</dbReference>
<evidence type="ECO:0000259" key="4">
    <source>
        <dbReference type="Pfam" id="PF23548"/>
    </source>
</evidence>
<feature type="region of interest" description="Disordered" evidence="2">
    <location>
        <begin position="925"/>
        <end position="979"/>
    </location>
</feature>